<gene>
    <name evidence="1" type="primary">AVEN_270782_1</name>
    <name evidence="1" type="ORF">TNCV_3712071</name>
</gene>
<evidence type="ECO:0000313" key="2">
    <source>
        <dbReference type="Proteomes" id="UP000887159"/>
    </source>
</evidence>
<evidence type="ECO:0000313" key="1">
    <source>
        <dbReference type="EMBL" id="GFX89775.1"/>
    </source>
</evidence>
<protein>
    <submittedName>
        <fullName evidence="1">Uncharacterized protein</fullName>
    </submittedName>
</protein>
<organism evidence="1 2">
    <name type="scientific">Trichonephila clavipes</name>
    <name type="common">Golden silk orbweaver</name>
    <name type="synonym">Nephila clavipes</name>
    <dbReference type="NCBI Taxonomy" id="2585209"/>
    <lineage>
        <taxon>Eukaryota</taxon>
        <taxon>Metazoa</taxon>
        <taxon>Ecdysozoa</taxon>
        <taxon>Arthropoda</taxon>
        <taxon>Chelicerata</taxon>
        <taxon>Arachnida</taxon>
        <taxon>Araneae</taxon>
        <taxon>Araneomorphae</taxon>
        <taxon>Entelegynae</taxon>
        <taxon>Araneoidea</taxon>
        <taxon>Nephilidae</taxon>
        <taxon>Trichonephila</taxon>
    </lineage>
</organism>
<keyword evidence="2" id="KW-1185">Reference proteome</keyword>
<sequence length="95" mass="10728">MVRTASLVDGPSLKSEAICGRVACLSRLMILASCHWSRSCMFFFRSQQCRRFDVLPDSRYSRYVRENPNFIATSETLCPISRVPTITSSSNSLKS</sequence>
<accession>A0A8X6RG27</accession>
<dbReference type="Proteomes" id="UP000887159">
    <property type="component" value="Unassembled WGS sequence"/>
</dbReference>
<dbReference type="AlphaFoldDB" id="A0A8X6RG27"/>
<reference evidence="1" key="1">
    <citation type="submission" date="2020-08" db="EMBL/GenBank/DDBJ databases">
        <title>Multicomponent nature underlies the extraordinary mechanical properties of spider dragline silk.</title>
        <authorList>
            <person name="Kono N."/>
            <person name="Nakamura H."/>
            <person name="Mori M."/>
            <person name="Yoshida Y."/>
            <person name="Ohtoshi R."/>
            <person name="Malay A.D."/>
            <person name="Moran D.A.P."/>
            <person name="Tomita M."/>
            <person name="Numata K."/>
            <person name="Arakawa K."/>
        </authorList>
    </citation>
    <scope>NUCLEOTIDE SEQUENCE</scope>
</reference>
<dbReference type="EMBL" id="BMAU01021076">
    <property type="protein sequence ID" value="GFX89775.1"/>
    <property type="molecule type" value="Genomic_DNA"/>
</dbReference>
<comment type="caution">
    <text evidence="1">The sequence shown here is derived from an EMBL/GenBank/DDBJ whole genome shotgun (WGS) entry which is preliminary data.</text>
</comment>
<proteinExistence type="predicted"/>
<name>A0A8X6RG27_TRICX</name>